<sequence length="420" mass="48266">MASASSIYDMEPNFLKVNEIDYELRIRGVARTDRVDVDTKRKNLRRRLREDQARPNIVYTTSQFVFQDEKKEVDATIAEIRELLRQFDGSRVEANRRLQTRINHVLGRVSRFCADPASVEGEESAAYKLDNTLIIVAFDETRLEILDQANLPGGSGSADVQGAMHKIAPVYKWGITFDGKSVSSFLQRIDELRRARSTSKEELFRSAVDLFQGQALIWYRSIRDSVHSWDSLVQALKRDFLPPDYDEELWREIRSRTQGYSERVTIYIAAMANLFSRLSQPPSEEIRLSTIKKNLLPKFQTRIALQEIRSIEQLADVCRTLEAAFTTQQRFQPPPRRSVALLEPDLAYSETLVETEAHSSKSRQSRSHCARPEVSELRCYNCNRAGHLKRDCREAKKEPVCFGCGRRGVIRPNCPKCSKN</sequence>
<organism evidence="3 4">
    <name type="scientific">Zophobas morio</name>
    <dbReference type="NCBI Taxonomy" id="2755281"/>
    <lineage>
        <taxon>Eukaryota</taxon>
        <taxon>Metazoa</taxon>
        <taxon>Ecdysozoa</taxon>
        <taxon>Arthropoda</taxon>
        <taxon>Hexapoda</taxon>
        <taxon>Insecta</taxon>
        <taxon>Pterygota</taxon>
        <taxon>Neoptera</taxon>
        <taxon>Endopterygota</taxon>
        <taxon>Coleoptera</taxon>
        <taxon>Polyphaga</taxon>
        <taxon>Cucujiformia</taxon>
        <taxon>Tenebrionidae</taxon>
        <taxon>Zophobas</taxon>
    </lineage>
</organism>
<dbReference type="InterPro" id="IPR001878">
    <property type="entry name" value="Znf_CCHC"/>
</dbReference>
<dbReference type="EMBL" id="JALNTZ010000001">
    <property type="protein sequence ID" value="KAJ3666531.1"/>
    <property type="molecule type" value="Genomic_DNA"/>
</dbReference>
<comment type="caution">
    <text evidence="3">The sequence shown here is derived from an EMBL/GenBank/DDBJ whole genome shotgun (WGS) entry which is preliminary data.</text>
</comment>
<protein>
    <recommendedName>
        <fullName evidence="2">CCHC-type domain-containing protein</fullName>
    </recommendedName>
</protein>
<dbReference type="SMART" id="SM00343">
    <property type="entry name" value="ZnF_C2HC"/>
    <property type="match status" value="2"/>
</dbReference>
<dbReference type="SUPFAM" id="SSF57756">
    <property type="entry name" value="Retrovirus zinc finger-like domains"/>
    <property type="match status" value="1"/>
</dbReference>
<evidence type="ECO:0000313" key="3">
    <source>
        <dbReference type="EMBL" id="KAJ3666531.1"/>
    </source>
</evidence>
<feature type="domain" description="CCHC-type" evidence="2">
    <location>
        <begin position="378"/>
        <end position="394"/>
    </location>
</feature>
<dbReference type="PROSITE" id="PS50158">
    <property type="entry name" value="ZF_CCHC"/>
    <property type="match status" value="1"/>
</dbReference>
<accession>A0AA38MTA6</accession>
<dbReference type="Pfam" id="PF03732">
    <property type="entry name" value="Retrotrans_gag"/>
    <property type="match status" value="1"/>
</dbReference>
<keyword evidence="1" id="KW-0862">Zinc</keyword>
<dbReference type="GO" id="GO:0008270">
    <property type="term" value="F:zinc ion binding"/>
    <property type="evidence" value="ECO:0007669"/>
    <property type="project" value="UniProtKB-KW"/>
</dbReference>
<dbReference type="AlphaFoldDB" id="A0AA38MTA6"/>
<keyword evidence="4" id="KW-1185">Reference proteome</keyword>
<name>A0AA38MTA6_9CUCU</name>
<evidence type="ECO:0000256" key="1">
    <source>
        <dbReference type="PROSITE-ProRule" id="PRU00047"/>
    </source>
</evidence>
<dbReference type="Pfam" id="PF00098">
    <property type="entry name" value="zf-CCHC"/>
    <property type="match status" value="1"/>
</dbReference>
<proteinExistence type="predicted"/>
<reference evidence="3" key="1">
    <citation type="journal article" date="2023" name="G3 (Bethesda)">
        <title>Whole genome assemblies of Zophobas morio and Tenebrio molitor.</title>
        <authorList>
            <person name="Kaur S."/>
            <person name="Stinson S.A."/>
            <person name="diCenzo G.C."/>
        </authorList>
    </citation>
    <scope>NUCLEOTIDE SEQUENCE</scope>
    <source>
        <strain evidence="3">QUZm001</strain>
    </source>
</reference>
<evidence type="ECO:0000313" key="4">
    <source>
        <dbReference type="Proteomes" id="UP001168821"/>
    </source>
</evidence>
<keyword evidence="1" id="KW-0863">Zinc-finger</keyword>
<dbReference type="Gene3D" id="4.10.60.10">
    <property type="entry name" value="Zinc finger, CCHC-type"/>
    <property type="match status" value="1"/>
</dbReference>
<gene>
    <name evidence="3" type="ORF">Zmor_001970</name>
</gene>
<dbReference type="InterPro" id="IPR005162">
    <property type="entry name" value="Retrotrans_gag_dom"/>
</dbReference>
<dbReference type="GO" id="GO:0003676">
    <property type="term" value="F:nucleic acid binding"/>
    <property type="evidence" value="ECO:0007669"/>
    <property type="project" value="InterPro"/>
</dbReference>
<dbReference type="InterPro" id="IPR036875">
    <property type="entry name" value="Znf_CCHC_sf"/>
</dbReference>
<keyword evidence="1" id="KW-0479">Metal-binding</keyword>
<dbReference type="Proteomes" id="UP001168821">
    <property type="component" value="Unassembled WGS sequence"/>
</dbReference>
<evidence type="ECO:0000259" key="2">
    <source>
        <dbReference type="PROSITE" id="PS50158"/>
    </source>
</evidence>